<dbReference type="InterPro" id="IPR001845">
    <property type="entry name" value="HTH_ArsR_DNA-bd_dom"/>
</dbReference>
<dbReference type="InterPro" id="IPR036388">
    <property type="entry name" value="WH-like_DNA-bd_sf"/>
</dbReference>
<dbReference type="AlphaFoldDB" id="A0A2R6A8R3"/>
<dbReference type="Gene3D" id="1.10.10.10">
    <property type="entry name" value="Winged helix-like DNA-binding domain superfamily/Winged helix DNA-binding domain"/>
    <property type="match status" value="1"/>
</dbReference>
<dbReference type="InterPro" id="IPR036390">
    <property type="entry name" value="WH_DNA-bd_sf"/>
</dbReference>
<protein>
    <recommendedName>
        <fullName evidence="1">HTH arsR-type domain-containing protein</fullName>
    </recommendedName>
</protein>
<organism evidence="2 3">
    <name type="scientific">Candidatus Marsarchaeota G1 archaeon OSP_D</name>
    <dbReference type="NCBI Taxonomy" id="1978155"/>
    <lineage>
        <taxon>Archaea</taxon>
        <taxon>Candidatus Marsarchaeota</taxon>
        <taxon>Candidatus Marsarchaeota group 1</taxon>
    </lineage>
</organism>
<dbReference type="CDD" id="cd00090">
    <property type="entry name" value="HTH_ARSR"/>
    <property type="match status" value="1"/>
</dbReference>
<name>A0A2R6A8R3_9ARCH</name>
<comment type="caution">
    <text evidence="2">The sequence shown here is derived from an EMBL/GenBank/DDBJ whole genome shotgun (WGS) entry which is preliminary data.</text>
</comment>
<dbReference type="GO" id="GO:0003700">
    <property type="term" value="F:DNA-binding transcription factor activity"/>
    <property type="evidence" value="ECO:0007669"/>
    <property type="project" value="InterPro"/>
</dbReference>
<dbReference type="SMART" id="SM00418">
    <property type="entry name" value="HTH_ARSR"/>
    <property type="match status" value="1"/>
</dbReference>
<dbReference type="SUPFAM" id="SSF46785">
    <property type="entry name" value="Winged helix' DNA-binding domain"/>
    <property type="match status" value="1"/>
</dbReference>
<evidence type="ECO:0000259" key="1">
    <source>
        <dbReference type="PROSITE" id="PS50987"/>
    </source>
</evidence>
<feature type="domain" description="HTH arsR-type" evidence="1">
    <location>
        <begin position="1"/>
        <end position="93"/>
    </location>
</feature>
<reference evidence="2 3" key="1">
    <citation type="submission" date="2017-04" db="EMBL/GenBank/DDBJ databases">
        <title>Novel microbial lineages endemic to geothermal iron-oxide mats fill important gaps in the evolutionary history of Archaea.</title>
        <authorList>
            <person name="Jay Z.J."/>
            <person name="Beam J.P."/>
            <person name="Dlakic M."/>
            <person name="Rusch D.B."/>
            <person name="Kozubal M.A."/>
            <person name="Inskeep W.P."/>
        </authorList>
    </citation>
    <scope>NUCLEOTIDE SEQUENCE [LARGE SCALE GENOMIC DNA]</scope>
    <source>
        <strain evidence="2">OSP_D</strain>
    </source>
</reference>
<sequence>MFGETQREILGVLSQEQERRILLYLVERSSCTQKELVKYTGVSASTINWHMKRLIDARLVNAKREAQFVRYELAVEKERVLKLLIIQEFGKDLQKLYPK</sequence>
<evidence type="ECO:0000313" key="2">
    <source>
        <dbReference type="EMBL" id="PSN82725.1"/>
    </source>
</evidence>
<dbReference type="InterPro" id="IPR011991">
    <property type="entry name" value="ArsR-like_HTH"/>
</dbReference>
<proteinExistence type="predicted"/>
<accession>A0A2R6A8R3</accession>
<evidence type="ECO:0000313" key="3">
    <source>
        <dbReference type="Proteomes" id="UP000240880"/>
    </source>
</evidence>
<dbReference type="Proteomes" id="UP000240880">
    <property type="component" value="Unassembled WGS sequence"/>
</dbReference>
<dbReference type="Pfam" id="PF13412">
    <property type="entry name" value="HTH_24"/>
    <property type="match status" value="1"/>
</dbReference>
<dbReference type="PROSITE" id="PS50987">
    <property type="entry name" value="HTH_ARSR_2"/>
    <property type="match status" value="1"/>
</dbReference>
<gene>
    <name evidence="2" type="ORF">B9Q01_07155</name>
</gene>
<dbReference type="EMBL" id="NEXC01000055">
    <property type="protein sequence ID" value="PSN82725.1"/>
    <property type="molecule type" value="Genomic_DNA"/>
</dbReference>